<dbReference type="EMBL" id="JARBHB010000002">
    <property type="protein sequence ID" value="KAJ8891744.1"/>
    <property type="molecule type" value="Genomic_DNA"/>
</dbReference>
<evidence type="ECO:0008006" key="3">
    <source>
        <dbReference type="Google" id="ProtNLM"/>
    </source>
</evidence>
<gene>
    <name evidence="1" type="ORF">PR048_004285</name>
</gene>
<dbReference type="PANTHER" id="PTHR37984:SF15">
    <property type="entry name" value="INTEGRASE CATALYTIC DOMAIN-CONTAINING PROTEIN"/>
    <property type="match status" value="1"/>
</dbReference>
<name>A0ABQ9I667_9NEOP</name>
<keyword evidence="2" id="KW-1185">Reference proteome</keyword>
<dbReference type="PANTHER" id="PTHR37984">
    <property type="entry name" value="PROTEIN CBG26694"/>
    <property type="match status" value="1"/>
</dbReference>
<dbReference type="InterPro" id="IPR050951">
    <property type="entry name" value="Retrovirus_Pol_polyprotein"/>
</dbReference>
<organism evidence="1 2">
    <name type="scientific">Dryococelus australis</name>
    <dbReference type="NCBI Taxonomy" id="614101"/>
    <lineage>
        <taxon>Eukaryota</taxon>
        <taxon>Metazoa</taxon>
        <taxon>Ecdysozoa</taxon>
        <taxon>Arthropoda</taxon>
        <taxon>Hexapoda</taxon>
        <taxon>Insecta</taxon>
        <taxon>Pterygota</taxon>
        <taxon>Neoptera</taxon>
        <taxon>Polyneoptera</taxon>
        <taxon>Phasmatodea</taxon>
        <taxon>Verophasmatodea</taxon>
        <taxon>Anareolatae</taxon>
        <taxon>Phasmatidae</taxon>
        <taxon>Eurycanthinae</taxon>
        <taxon>Dryococelus</taxon>
    </lineage>
</organism>
<comment type="caution">
    <text evidence="1">The sequence shown here is derived from an EMBL/GenBank/DDBJ whole genome shotgun (WGS) entry which is preliminary data.</text>
</comment>
<evidence type="ECO:0000313" key="2">
    <source>
        <dbReference type="Proteomes" id="UP001159363"/>
    </source>
</evidence>
<reference evidence="1 2" key="1">
    <citation type="submission" date="2023-02" db="EMBL/GenBank/DDBJ databases">
        <title>LHISI_Scaffold_Assembly.</title>
        <authorList>
            <person name="Stuart O.P."/>
            <person name="Cleave R."/>
            <person name="Magrath M.J.L."/>
            <person name="Mikheyev A.S."/>
        </authorList>
    </citation>
    <scope>NUCLEOTIDE SEQUENCE [LARGE SCALE GENOMIC DNA]</scope>
    <source>
        <strain evidence="1">Daus_M_001</strain>
        <tissue evidence="1">Leg muscle</tissue>
    </source>
</reference>
<proteinExistence type="predicted"/>
<dbReference type="Gene3D" id="3.30.420.10">
    <property type="entry name" value="Ribonuclease H-like superfamily/Ribonuclease H"/>
    <property type="match status" value="1"/>
</dbReference>
<dbReference type="InterPro" id="IPR036397">
    <property type="entry name" value="RNaseH_sf"/>
</dbReference>
<protein>
    <recommendedName>
        <fullName evidence="3">Integrase catalytic domain-containing protein</fullName>
    </recommendedName>
</protein>
<dbReference type="SUPFAM" id="SSF53098">
    <property type="entry name" value="Ribonuclease H-like"/>
    <property type="match status" value="1"/>
</dbReference>
<dbReference type="Proteomes" id="UP001159363">
    <property type="component" value="Chromosome 2"/>
</dbReference>
<dbReference type="InterPro" id="IPR012337">
    <property type="entry name" value="RNaseH-like_sf"/>
</dbReference>
<accession>A0ABQ9I667</accession>
<evidence type="ECO:0000313" key="1">
    <source>
        <dbReference type="EMBL" id="KAJ8891744.1"/>
    </source>
</evidence>
<sequence>MDTKPMLITHLHQVKILVGSGDTAAVSRVIQLLITPITSVTQLQTIKKLERPSSILDLVTPSILDVDFLSRCSTIIDFSCNIFVAKENAPIPELKPTKWKCRNVIVVTLRMSAIENVYSLVCAAQHNTSDMSQMHFRNLVLQAEIILDVQRESVTNLILQHHSVFSDIPGRCNKFEVKITLTTFLTDKGAQFTSEIWSTGLTKMGSRHTSISLRYPQSNPNEQFMRELAHMLRILCHSKQQSWRNYLPAIENLHNNIMHESTGQTPTEVLKGTVLRLPFPCLADKP</sequence>